<dbReference type="Proteomes" id="UP000294003">
    <property type="component" value="Unassembled WGS sequence"/>
</dbReference>
<proteinExistence type="predicted"/>
<dbReference type="Gene3D" id="2.120.10.70">
    <property type="entry name" value="Fucose-specific lectin"/>
    <property type="match status" value="1"/>
</dbReference>
<evidence type="ECO:0000313" key="2">
    <source>
        <dbReference type="Proteomes" id="UP000294003"/>
    </source>
</evidence>
<name>A0ABY0HG75_9PEZI</name>
<accession>A0ABY0HG75</accession>
<dbReference type="SUPFAM" id="SSF89372">
    <property type="entry name" value="Fucose-specific lectin"/>
    <property type="match status" value="1"/>
</dbReference>
<organism evidence="1 2">
    <name type="scientific">Monosporascus cannonballus</name>
    <dbReference type="NCBI Taxonomy" id="155416"/>
    <lineage>
        <taxon>Eukaryota</taxon>
        <taxon>Fungi</taxon>
        <taxon>Dikarya</taxon>
        <taxon>Ascomycota</taxon>
        <taxon>Pezizomycotina</taxon>
        <taxon>Sordariomycetes</taxon>
        <taxon>Xylariomycetidae</taxon>
        <taxon>Xylariales</taxon>
        <taxon>Xylariales incertae sedis</taxon>
        <taxon>Monosporascus</taxon>
    </lineage>
</organism>
<keyword evidence="2" id="KW-1185">Reference proteome</keyword>
<sequence>MAPLRGCGSVASTVTPAGELFVFYYDYNTLNLTLAKTNYTANQTTFQTYPVKDPGGSWIRGSNNVPLAPLAACYWNKVVMLFYVDQYMTLQDVWTKDGISWTQGSLGNRHIKIWLRSGLTAVGGPHCKVIFSEDGGVLMEARYDKNQWKVEMATTP</sequence>
<comment type="caution">
    <text evidence="1">The sequence shown here is derived from an EMBL/GenBank/DDBJ whole genome shotgun (WGS) entry which is preliminary data.</text>
</comment>
<evidence type="ECO:0000313" key="1">
    <source>
        <dbReference type="EMBL" id="RYO92386.1"/>
    </source>
</evidence>
<reference evidence="1 2" key="1">
    <citation type="submission" date="2018-06" db="EMBL/GenBank/DDBJ databases">
        <title>Complete Genomes of Monosporascus.</title>
        <authorList>
            <person name="Robinson A.J."/>
            <person name="Natvig D.O."/>
        </authorList>
    </citation>
    <scope>NUCLEOTIDE SEQUENCE [LARGE SCALE GENOMIC DNA]</scope>
    <source>
        <strain evidence="1 2">CBS 609.92</strain>
    </source>
</reference>
<evidence type="ECO:0008006" key="3">
    <source>
        <dbReference type="Google" id="ProtNLM"/>
    </source>
</evidence>
<gene>
    <name evidence="1" type="ORF">DL762_001666</name>
</gene>
<dbReference type="EMBL" id="QJNS01000028">
    <property type="protein sequence ID" value="RYO92386.1"/>
    <property type="molecule type" value="Genomic_DNA"/>
</dbReference>
<protein>
    <recommendedName>
        <fullName evidence="3">Fucose-specific lectin</fullName>
    </recommendedName>
</protein>